<comment type="caution">
    <text evidence="1">The sequence shown here is derived from an EMBL/GenBank/DDBJ whole genome shotgun (WGS) entry which is preliminary data.</text>
</comment>
<dbReference type="OrthoDB" id="4636359at2759"/>
<protein>
    <submittedName>
        <fullName evidence="1">Uncharacterized protein</fullName>
    </submittedName>
</protein>
<dbReference type="AlphaFoldDB" id="A0A2C5ZJ75"/>
<name>A0A2C5ZJ75_9HYPO</name>
<reference evidence="1 2" key="1">
    <citation type="submission" date="2017-06" db="EMBL/GenBank/DDBJ databases">
        <title>Ant-infecting Ophiocordyceps genomes reveal a high diversity of potential behavioral manipulation genes and a possible major role for enterotoxins.</title>
        <authorList>
            <person name="De Bekker C."/>
            <person name="Evans H.C."/>
            <person name="Brachmann A."/>
            <person name="Hughes D.P."/>
        </authorList>
    </citation>
    <scope>NUCLEOTIDE SEQUENCE [LARGE SCALE GENOMIC DNA]</scope>
    <source>
        <strain evidence="1 2">Map16</strain>
    </source>
</reference>
<sequence length="481" mass="57048">MDHFPRLPSEISLAILESAETWQDMVKMSHESSTLFRYRMTFTSHLNAFYLAKKLLRVFTPDLVQDAMGILHFPEESGDEESHKEDVDEHLRKWAAKTLPDPIRDRDVGEMKRLERLFKQLRRYMDDYLSKATETKVHPRFAYAHLPVWANADLHRAYMKPRLVCPRPTDKDIMSAPFRPKGPACFKILSSTEKYRFLRSFLRLELYSKLYAEYIWGMPSTECKEPEIWETEGLRSRSHVTTGELSCVSRRMQDIFWPDGFDLRVWLEVWFAPSHIVINHLSLSGLRRLDQVLTSNIMTLRSSFRVTEVRRLWERICPVGHLTLHENSPELHRRDFSVCKGLRNMAFLYGGFDMDMEWISHTLDDLSLSRELFSHLRSWNWLTISSDLLVRDPKLVSLINKVVASTYRQRAWALLDDKRWFQEVPDIDLFPTAFDIWRASCNSYPWPDFEDYRQPLDEGEDEKTERWILSQGFRRVSRRIT</sequence>
<accession>A0A2C5ZJ75</accession>
<evidence type="ECO:0000313" key="2">
    <source>
        <dbReference type="Proteomes" id="UP000226431"/>
    </source>
</evidence>
<dbReference type="EMBL" id="NJES01000044">
    <property type="protein sequence ID" value="PHH79474.1"/>
    <property type="molecule type" value="Genomic_DNA"/>
</dbReference>
<dbReference type="Proteomes" id="UP000226431">
    <property type="component" value="Unassembled WGS sequence"/>
</dbReference>
<gene>
    <name evidence="1" type="ORF">CDD80_4701</name>
</gene>
<organism evidence="1 2">
    <name type="scientific">Ophiocordyceps camponoti-rufipedis</name>
    <dbReference type="NCBI Taxonomy" id="2004952"/>
    <lineage>
        <taxon>Eukaryota</taxon>
        <taxon>Fungi</taxon>
        <taxon>Dikarya</taxon>
        <taxon>Ascomycota</taxon>
        <taxon>Pezizomycotina</taxon>
        <taxon>Sordariomycetes</taxon>
        <taxon>Hypocreomycetidae</taxon>
        <taxon>Hypocreales</taxon>
        <taxon>Ophiocordycipitaceae</taxon>
        <taxon>Ophiocordyceps</taxon>
    </lineage>
</organism>
<evidence type="ECO:0000313" key="1">
    <source>
        <dbReference type="EMBL" id="PHH79474.1"/>
    </source>
</evidence>
<keyword evidence="2" id="KW-1185">Reference proteome</keyword>
<proteinExistence type="predicted"/>